<proteinExistence type="inferred from homology"/>
<protein>
    <submittedName>
        <fullName evidence="7">RNA polymerase, sigma-24 subunit, RpoE</fullName>
    </submittedName>
</protein>
<dbReference type="InterPro" id="IPR013324">
    <property type="entry name" value="RNA_pol_sigma_r3/r4-like"/>
</dbReference>
<sequence length="190" mass="22243">MDLNENELIKKCINGDVDAFEELIKAYKQKAYNIALNMLKNPEDAMDVSQEAFIKVYKYIKNFNQKSSFSTWLYRIVINTCLDFIKKNEKNRIYSIDDFIDNKQKEIEDNYNNPEVVLDRKVRNQEIHNAIKQLSPVLKTAVILRDIQGFSYDEISSIMNCSLGTVKSRIKRGRENLKKIIKESMKISCL</sequence>
<dbReference type="EMBL" id="FQXH01000008">
    <property type="protein sequence ID" value="SHH14489.1"/>
    <property type="molecule type" value="Genomic_DNA"/>
</dbReference>
<keyword evidence="2" id="KW-0805">Transcription regulation</keyword>
<keyword evidence="8" id="KW-1185">Reference proteome</keyword>
<dbReference type="NCBIfam" id="TIGR02937">
    <property type="entry name" value="sigma70-ECF"/>
    <property type="match status" value="1"/>
</dbReference>
<feature type="domain" description="RNA polymerase sigma factor 70 region 4 type 2" evidence="6">
    <location>
        <begin position="125"/>
        <end position="177"/>
    </location>
</feature>
<keyword evidence="3" id="KW-0731">Sigma factor</keyword>
<dbReference type="InterPro" id="IPR013249">
    <property type="entry name" value="RNA_pol_sigma70_r4_t2"/>
</dbReference>
<dbReference type="Pfam" id="PF08281">
    <property type="entry name" value="Sigma70_r4_2"/>
    <property type="match status" value="1"/>
</dbReference>
<gene>
    <name evidence="7" type="ORF">SAMN02744040_01003</name>
</gene>
<dbReference type="GO" id="GO:0006352">
    <property type="term" value="P:DNA-templated transcription initiation"/>
    <property type="evidence" value="ECO:0007669"/>
    <property type="project" value="InterPro"/>
</dbReference>
<dbReference type="CDD" id="cd06171">
    <property type="entry name" value="Sigma70_r4"/>
    <property type="match status" value="1"/>
</dbReference>
<evidence type="ECO:0000256" key="3">
    <source>
        <dbReference type="ARBA" id="ARBA00023082"/>
    </source>
</evidence>
<dbReference type="OrthoDB" id="9782703at2"/>
<dbReference type="STRING" id="1123350.SAMN02744040_01003"/>
<feature type="domain" description="RNA polymerase sigma-70 region 2" evidence="5">
    <location>
        <begin position="23"/>
        <end position="89"/>
    </location>
</feature>
<evidence type="ECO:0000313" key="7">
    <source>
        <dbReference type="EMBL" id="SHH14489.1"/>
    </source>
</evidence>
<dbReference type="AlphaFoldDB" id="A0A1M5QL15"/>
<evidence type="ECO:0000256" key="4">
    <source>
        <dbReference type="ARBA" id="ARBA00023163"/>
    </source>
</evidence>
<dbReference type="SUPFAM" id="SSF88659">
    <property type="entry name" value="Sigma3 and sigma4 domains of RNA polymerase sigma factors"/>
    <property type="match status" value="1"/>
</dbReference>
<dbReference type="InterPro" id="IPR007627">
    <property type="entry name" value="RNA_pol_sigma70_r2"/>
</dbReference>
<dbReference type="GO" id="GO:0003677">
    <property type="term" value="F:DNA binding"/>
    <property type="evidence" value="ECO:0007669"/>
    <property type="project" value="InterPro"/>
</dbReference>
<accession>A0A1M5QL15</accession>
<organism evidence="7 8">
    <name type="scientific">Tepidibacter thalassicus DSM 15285</name>
    <dbReference type="NCBI Taxonomy" id="1123350"/>
    <lineage>
        <taxon>Bacteria</taxon>
        <taxon>Bacillati</taxon>
        <taxon>Bacillota</taxon>
        <taxon>Clostridia</taxon>
        <taxon>Peptostreptococcales</taxon>
        <taxon>Peptostreptococcaceae</taxon>
        <taxon>Tepidibacter</taxon>
    </lineage>
</organism>
<evidence type="ECO:0000256" key="2">
    <source>
        <dbReference type="ARBA" id="ARBA00023015"/>
    </source>
</evidence>
<dbReference type="Pfam" id="PF04542">
    <property type="entry name" value="Sigma70_r2"/>
    <property type="match status" value="1"/>
</dbReference>
<dbReference type="InterPro" id="IPR014284">
    <property type="entry name" value="RNA_pol_sigma-70_dom"/>
</dbReference>
<dbReference type="RefSeq" id="WP_072724261.1">
    <property type="nucleotide sequence ID" value="NZ_FQXH01000008.1"/>
</dbReference>
<dbReference type="InterPro" id="IPR013325">
    <property type="entry name" value="RNA_pol_sigma_r2"/>
</dbReference>
<evidence type="ECO:0000256" key="1">
    <source>
        <dbReference type="ARBA" id="ARBA00010641"/>
    </source>
</evidence>
<dbReference type="InterPro" id="IPR039425">
    <property type="entry name" value="RNA_pol_sigma-70-like"/>
</dbReference>
<dbReference type="GO" id="GO:0016987">
    <property type="term" value="F:sigma factor activity"/>
    <property type="evidence" value="ECO:0007669"/>
    <property type="project" value="UniProtKB-KW"/>
</dbReference>
<dbReference type="Gene3D" id="1.10.10.10">
    <property type="entry name" value="Winged helix-like DNA-binding domain superfamily/Winged helix DNA-binding domain"/>
    <property type="match status" value="1"/>
</dbReference>
<keyword evidence="4" id="KW-0804">Transcription</keyword>
<dbReference type="Gene3D" id="1.10.1740.10">
    <property type="match status" value="1"/>
</dbReference>
<dbReference type="Proteomes" id="UP000242520">
    <property type="component" value="Unassembled WGS sequence"/>
</dbReference>
<dbReference type="PANTHER" id="PTHR43133">
    <property type="entry name" value="RNA POLYMERASE ECF-TYPE SIGMA FACTO"/>
    <property type="match status" value="1"/>
</dbReference>
<evidence type="ECO:0000313" key="8">
    <source>
        <dbReference type="Proteomes" id="UP000242520"/>
    </source>
</evidence>
<comment type="similarity">
    <text evidence="1">Belongs to the sigma-70 factor family. ECF subfamily.</text>
</comment>
<dbReference type="PANTHER" id="PTHR43133:SF51">
    <property type="entry name" value="RNA POLYMERASE SIGMA FACTOR"/>
    <property type="match status" value="1"/>
</dbReference>
<dbReference type="InterPro" id="IPR036388">
    <property type="entry name" value="WH-like_DNA-bd_sf"/>
</dbReference>
<evidence type="ECO:0000259" key="5">
    <source>
        <dbReference type="Pfam" id="PF04542"/>
    </source>
</evidence>
<reference evidence="8" key="1">
    <citation type="submission" date="2016-11" db="EMBL/GenBank/DDBJ databases">
        <authorList>
            <person name="Varghese N."/>
            <person name="Submissions S."/>
        </authorList>
    </citation>
    <scope>NUCLEOTIDE SEQUENCE [LARGE SCALE GENOMIC DNA]</scope>
    <source>
        <strain evidence="8">DSM 15285</strain>
    </source>
</reference>
<dbReference type="SUPFAM" id="SSF88946">
    <property type="entry name" value="Sigma2 domain of RNA polymerase sigma factors"/>
    <property type="match status" value="1"/>
</dbReference>
<name>A0A1M5QL15_9FIRM</name>
<evidence type="ECO:0000259" key="6">
    <source>
        <dbReference type="Pfam" id="PF08281"/>
    </source>
</evidence>